<dbReference type="InterPro" id="IPR000792">
    <property type="entry name" value="Tscrpt_reg_LuxR_C"/>
</dbReference>
<evidence type="ECO:0000313" key="7">
    <source>
        <dbReference type="EMBL" id="KAA1260825.1"/>
    </source>
</evidence>
<evidence type="ECO:0000256" key="2">
    <source>
        <dbReference type="ARBA" id="ARBA00023125"/>
    </source>
</evidence>
<evidence type="ECO:0000256" key="3">
    <source>
        <dbReference type="ARBA" id="ARBA00023163"/>
    </source>
</evidence>
<dbReference type="InterPro" id="IPR011006">
    <property type="entry name" value="CheY-like_superfamily"/>
</dbReference>
<keyword evidence="1" id="KW-0805">Transcription regulation</keyword>
<dbReference type="Gene3D" id="1.10.10.10">
    <property type="entry name" value="Winged helix-like DNA-binding domain superfamily/Winged helix DNA-binding domain"/>
    <property type="match status" value="1"/>
</dbReference>
<dbReference type="InterPro" id="IPR036388">
    <property type="entry name" value="WH-like_DNA-bd_sf"/>
</dbReference>
<gene>
    <name evidence="7" type="primary">todT</name>
    <name evidence="7" type="ORF">LF1_33670</name>
</gene>
<dbReference type="PROSITE" id="PS00622">
    <property type="entry name" value="HTH_LUXR_1"/>
    <property type="match status" value="1"/>
</dbReference>
<name>A0A5B1CLP9_9BACT</name>
<dbReference type="CDD" id="cd06170">
    <property type="entry name" value="LuxR_C_like"/>
    <property type="match status" value="1"/>
</dbReference>
<comment type="caution">
    <text evidence="7">The sequence shown here is derived from an EMBL/GenBank/DDBJ whole genome shotgun (WGS) entry which is preliminary data.</text>
</comment>
<dbReference type="PRINTS" id="PR00038">
    <property type="entry name" value="HTHLUXR"/>
</dbReference>
<dbReference type="InterPro" id="IPR016032">
    <property type="entry name" value="Sig_transdc_resp-reg_C-effctor"/>
</dbReference>
<dbReference type="PROSITE" id="PS50110">
    <property type="entry name" value="RESPONSE_REGULATORY"/>
    <property type="match status" value="1"/>
</dbReference>
<sequence length="253" mass="28181">MNGDKRELQARPSVPAITAEPYMNVASHIKSDSSPEIPHASIGSKPRIYVVEDDVAVRESLTWMLRSVDAEIRGYTLPSEILDVRPLPGPSCLIVDLRLPEMDGLTLLGRLRDLGWEMPFIVISGHGDISVAVDAMRLGAIDFLQKPVDRDAISRTIQDAIQRDRERIIVADRFQSIGHRLATLTKRETDVLREVVAGQLNKEIAIKLGIKVKTVETHRANVMRKLAVDSVAKLVQTTMEYRQFKRGGLGAKD</sequence>
<dbReference type="AlphaFoldDB" id="A0A5B1CLP9"/>
<dbReference type="InterPro" id="IPR001789">
    <property type="entry name" value="Sig_transdc_resp-reg_receiver"/>
</dbReference>
<keyword evidence="4" id="KW-0597">Phosphoprotein</keyword>
<organism evidence="7 8">
    <name type="scientific">Rubripirellula obstinata</name>
    <dbReference type="NCBI Taxonomy" id="406547"/>
    <lineage>
        <taxon>Bacteria</taxon>
        <taxon>Pseudomonadati</taxon>
        <taxon>Planctomycetota</taxon>
        <taxon>Planctomycetia</taxon>
        <taxon>Pirellulales</taxon>
        <taxon>Pirellulaceae</taxon>
        <taxon>Rubripirellula</taxon>
    </lineage>
</organism>
<accession>A0A5B1CLP9</accession>
<evidence type="ECO:0000313" key="8">
    <source>
        <dbReference type="Proteomes" id="UP000322699"/>
    </source>
</evidence>
<dbReference type="SUPFAM" id="SSF52172">
    <property type="entry name" value="CheY-like"/>
    <property type="match status" value="1"/>
</dbReference>
<keyword evidence="3" id="KW-0804">Transcription</keyword>
<keyword evidence="8" id="KW-1185">Reference proteome</keyword>
<dbReference type="GO" id="GO:0006355">
    <property type="term" value="P:regulation of DNA-templated transcription"/>
    <property type="evidence" value="ECO:0007669"/>
    <property type="project" value="InterPro"/>
</dbReference>
<dbReference type="GO" id="GO:0000160">
    <property type="term" value="P:phosphorelay signal transduction system"/>
    <property type="evidence" value="ECO:0007669"/>
    <property type="project" value="InterPro"/>
</dbReference>
<evidence type="ECO:0000259" key="5">
    <source>
        <dbReference type="PROSITE" id="PS50043"/>
    </source>
</evidence>
<proteinExistence type="predicted"/>
<dbReference type="Gene3D" id="3.40.50.2300">
    <property type="match status" value="1"/>
</dbReference>
<feature type="domain" description="HTH luxR-type" evidence="5">
    <location>
        <begin position="177"/>
        <end position="242"/>
    </location>
</feature>
<dbReference type="Pfam" id="PF00072">
    <property type="entry name" value="Response_reg"/>
    <property type="match status" value="1"/>
</dbReference>
<keyword evidence="2" id="KW-0238">DNA-binding</keyword>
<evidence type="ECO:0000256" key="1">
    <source>
        <dbReference type="ARBA" id="ARBA00023015"/>
    </source>
</evidence>
<feature type="domain" description="Response regulatory" evidence="6">
    <location>
        <begin position="47"/>
        <end position="161"/>
    </location>
</feature>
<dbReference type="SMART" id="SM00421">
    <property type="entry name" value="HTH_LUXR"/>
    <property type="match status" value="1"/>
</dbReference>
<evidence type="ECO:0000256" key="4">
    <source>
        <dbReference type="PROSITE-ProRule" id="PRU00169"/>
    </source>
</evidence>
<dbReference type="GO" id="GO:0003677">
    <property type="term" value="F:DNA binding"/>
    <property type="evidence" value="ECO:0007669"/>
    <property type="project" value="UniProtKB-KW"/>
</dbReference>
<dbReference type="EMBL" id="VRLW01000001">
    <property type="protein sequence ID" value="KAA1260825.1"/>
    <property type="molecule type" value="Genomic_DNA"/>
</dbReference>
<evidence type="ECO:0000259" key="6">
    <source>
        <dbReference type="PROSITE" id="PS50110"/>
    </source>
</evidence>
<reference evidence="7 8" key="1">
    <citation type="submission" date="2019-08" db="EMBL/GenBank/DDBJ databases">
        <title>Deep-cultivation of Planctomycetes and their phenomic and genomic characterization uncovers novel biology.</title>
        <authorList>
            <person name="Wiegand S."/>
            <person name="Jogler M."/>
            <person name="Boedeker C."/>
            <person name="Pinto D."/>
            <person name="Vollmers J."/>
            <person name="Rivas-Marin E."/>
            <person name="Kohn T."/>
            <person name="Peeters S.H."/>
            <person name="Heuer A."/>
            <person name="Rast P."/>
            <person name="Oberbeckmann S."/>
            <person name="Bunk B."/>
            <person name="Jeske O."/>
            <person name="Meyerdierks A."/>
            <person name="Storesund J.E."/>
            <person name="Kallscheuer N."/>
            <person name="Luecker S."/>
            <person name="Lage O.M."/>
            <person name="Pohl T."/>
            <person name="Merkel B.J."/>
            <person name="Hornburger P."/>
            <person name="Mueller R.-W."/>
            <person name="Bruemmer F."/>
            <person name="Labrenz M."/>
            <person name="Spormann A.M."/>
            <person name="Op Den Camp H."/>
            <person name="Overmann J."/>
            <person name="Amann R."/>
            <person name="Jetten M.S.M."/>
            <person name="Mascher T."/>
            <person name="Medema M.H."/>
            <person name="Devos D.P."/>
            <person name="Kaster A.-K."/>
            <person name="Ovreas L."/>
            <person name="Rohde M."/>
            <person name="Galperin M.Y."/>
            <person name="Jogler C."/>
        </authorList>
    </citation>
    <scope>NUCLEOTIDE SEQUENCE [LARGE SCALE GENOMIC DNA]</scope>
    <source>
        <strain evidence="7 8">LF1</strain>
    </source>
</reference>
<dbReference type="PANTHER" id="PTHR44688">
    <property type="entry name" value="DNA-BINDING TRANSCRIPTIONAL ACTIVATOR DEVR_DOSR"/>
    <property type="match status" value="1"/>
</dbReference>
<dbReference type="PANTHER" id="PTHR44688:SF16">
    <property type="entry name" value="DNA-BINDING TRANSCRIPTIONAL ACTIVATOR DEVR_DOSR"/>
    <property type="match status" value="1"/>
</dbReference>
<dbReference type="SUPFAM" id="SSF46894">
    <property type="entry name" value="C-terminal effector domain of the bipartite response regulators"/>
    <property type="match status" value="1"/>
</dbReference>
<dbReference type="Proteomes" id="UP000322699">
    <property type="component" value="Unassembled WGS sequence"/>
</dbReference>
<protein>
    <submittedName>
        <fullName evidence="7">Response regulator protein TodT</fullName>
    </submittedName>
</protein>
<dbReference type="PROSITE" id="PS50043">
    <property type="entry name" value="HTH_LUXR_2"/>
    <property type="match status" value="1"/>
</dbReference>
<dbReference type="SMART" id="SM00448">
    <property type="entry name" value="REC"/>
    <property type="match status" value="1"/>
</dbReference>
<dbReference type="Pfam" id="PF00196">
    <property type="entry name" value="GerE"/>
    <property type="match status" value="1"/>
</dbReference>
<feature type="modified residue" description="4-aspartylphosphate" evidence="4">
    <location>
        <position position="96"/>
    </location>
</feature>